<dbReference type="SUPFAM" id="SSF54975">
    <property type="entry name" value="Acylphosphatase/BLUF domain-like"/>
    <property type="match status" value="1"/>
</dbReference>
<dbReference type="RefSeq" id="WP_198410128.1">
    <property type="nucleotide sequence ID" value="NZ_FOFA01000005.1"/>
</dbReference>
<dbReference type="AlphaFoldDB" id="A0A1H9HZI0"/>
<dbReference type="PROSITE" id="PS50925">
    <property type="entry name" value="BLUF"/>
    <property type="match status" value="1"/>
</dbReference>
<dbReference type="STRING" id="1036181.SAMN05421756_1057"/>
<sequence>MVFQLAYGSVASRSLDRDALLALLRQSRSNNTERGVTGMLLCSEGRFFQLLEGSRAEVLDLFATIAEDPRHHAVTTLAERHRLLRQFPSWTMAFRDLVTEPIAEPGYTALFDEALEKAPWAAVALLDRMRPSGPNGWPTVHPNRVLGLP</sequence>
<dbReference type="GO" id="GO:0009882">
    <property type="term" value="F:blue light photoreceptor activity"/>
    <property type="evidence" value="ECO:0007669"/>
    <property type="project" value="InterPro"/>
</dbReference>
<feature type="domain" description="BLUF" evidence="1">
    <location>
        <begin position="2"/>
        <end position="93"/>
    </location>
</feature>
<dbReference type="Proteomes" id="UP000198504">
    <property type="component" value="Unassembled WGS sequence"/>
</dbReference>
<dbReference type="GO" id="GO:0071949">
    <property type="term" value="F:FAD binding"/>
    <property type="evidence" value="ECO:0007669"/>
    <property type="project" value="InterPro"/>
</dbReference>
<dbReference type="EMBL" id="FOFA01000005">
    <property type="protein sequence ID" value="SEQ67585.1"/>
    <property type="molecule type" value="Genomic_DNA"/>
</dbReference>
<accession>A0A1H9HZI0</accession>
<proteinExistence type="predicted"/>
<dbReference type="SMART" id="SM01034">
    <property type="entry name" value="BLUF"/>
    <property type="match status" value="1"/>
</dbReference>
<gene>
    <name evidence="2" type="ORF">SAMN05421756_1057</name>
</gene>
<protein>
    <submittedName>
        <fullName evidence="2">Sensors of blue-light using FAD</fullName>
    </submittedName>
</protein>
<dbReference type="Gene3D" id="3.30.70.100">
    <property type="match status" value="1"/>
</dbReference>
<evidence type="ECO:0000313" key="3">
    <source>
        <dbReference type="Proteomes" id="UP000198504"/>
    </source>
</evidence>
<organism evidence="2 3">
    <name type="scientific">Microlunatus flavus</name>
    <dbReference type="NCBI Taxonomy" id="1036181"/>
    <lineage>
        <taxon>Bacteria</taxon>
        <taxon>Bacillati</taxon>
        <taxon>Actinomycetota</taxon>
        <taxon>Actinomycetes</taxon>
        <taxon>Propionibacteriales</taxon>
        <taxon>Propionibacteriaceae</taxon>
        <taxon>Microlunatus</taxon>
    </lineage>
</organism>
<reference evidence="3" key="1">
    <citation type="submission" date="2016-10" db="EMBL/GenBank/DDBJ databases">
        <authorList>
            <person name="Varghese N."/>
            <person name="Submissions S."/>
        </authorList>
    </citation>
    <scope>NUCLEOTIDE SEQUENCE [LARGE SCALE GENOMIC DNA]</scope>
    <source>
        <strain evidence="3">CGMCC 4.6856</strain>
    </source>
</reference>
<keyword evidence="3" id="KW-1185">Reference proteome</keyword>
<evidence type="ECO:0000313" key="2">
    <source>
        <dbReference type="EMBL" id="SEQ67585.1"/>
    </source>
</evidence>
<evidence type="ECO:0000259" key="1">
    <source>
        <dbReference type="PROSITE" id="PS50925"/>
    </source>
</evidence>
<dbReference type="Pfam" id="PF04940">
    <property type="entry name" value="BLUF"/>
    <property type="match status" value="1"/>
</dbReference>
<dbReference type="InterPro" id="IPR036046">
    <property type="entry name" value="Acylphosphatase-like_dom_sf"/>
</dbReference>
<name>A0A1H9HZI0_9ACTN</name>
<dbReference type="InterPro" id="IPR007024">
    <property type="entry name" value="BLUF_domain"/>
</dbReference>